<name>A0ABZ1NCN6_9NOCA</name>
<proteinExistence type="predicted"/>
<organism evidence="3 4">
    <name type="scientific">Nocardia salmonicida</name>
    <dbReference type="NCBI Taxonomy" id="53431"/>
    <lineage>
        <taxon>Bacteria</taxon>
        <taxon>Bacillati</taxon>
        <taxon>Actinomycetota</taxon>
        <taxon>Actinomycetes</taxon>
        <taxon>Mycobacteriales</taxon>
        <taxon>Nocardiaceae</taxon>
        <taxon>Nocardia</taxon>
    </lineage>
</organism>
<dbReference type="InterPro" id="IPR029000">
    <property type="entry name" value="Cyclophilin-like_dom_sf"/>
</dbReference>
<reference evidence="3 4" key="1">
    <citation type="submission" date="2022-10" db="EMBL/GenBank/DDBJ databases">
        <title>The complete genomes of actinobacterial strains from the NBC collection.</title>
        <authorList>
            <person name="Joergensen T.S."/>
            <person name="Alvarez Arevalo M."/>
            <person name="Sterndorff E.B."/>
            <person name="Faurdal D."/>
            <person name="Vuksanovic O."/>
            <person name="Mourched A.-S."/>
            <person name="Charusanti P."/>
            <person name="Shaw S."/>
            <person name="Blin K."/>
            <person name="Weber T."/>
        </authorList>
    </citation>
    <scope>NUCLEOTIDE SEQUENCE [LARGE SCALE GENOMIC DNA]</scope>
    <source>
        <strain evidence="3 4">NBC_01413</strain>
    </source>
</reference>
<evidence type="ECO:0000259" key="2">
    <source>
        <dbReference type="Pfam" id="PF18050"/>
    </source>
</evidence>
<dbReference type="EMBL" id="CP109527">
    <property type="protein sequence ID" value="WTY37703.1"/>
    <property type="molecule type" value="Genomic_DNA"/>
</dbReference>
<dbReference type="InterPro" id="IPR041183">
    <property type="entry name" value="Cyclophilin-like"/>
</dbReference>
<sequence length="166" mass="17349">MRALATLIALTTTTAAMTVAACTAAPPAPAPGTSTTEQTTTSPAQEDTYMQIRLSTGAGEVTARLYDNPTARDFASLLPLTMTVHDLGGREKAGTLPRELADGRGRSDYRAGQLGYWAPSHDLAVYYLEDGFRIPSPGIVMIGEIETGLEAITAESAGTTLTITAA</sequence>
<keyword evidence="4" id="KW-1185">Reference proteome</keyword>
<gene>
    <name evidence="3" type="ORF">OG308_07645</name>
</gene>
<protein>
    <submittedName>
        <fullName evidence="3">Cyclophilin-like fold protein</fullName>
    </submittedName>
</protein>
<evidence type="ECO:0000313" key="4">
    <source>
        <dbReference type="Proteomes" id="UP001621418"/>
    </source>
</evidence>
<dbReference type="SUPFAM" id="SSF50891">
    <property type="entry name" value="Cyclophilin-like"/>
    <property type="match status" value="1"/>
</dbReference>
<dbReference type="Proteomes" id="UP001621418">
    <property type="component" value="Chromosome"/>
</dbReference>
<feature type="domain" description="Cyclophilin-like" evidence="2">
    <location>
        <begin position="55"/>
        <end position="163"/>
    </location>
</feature>
<dbReference type="Gene3D" id="2.40.100.20">
    <property type="match status" value="1"/>
</dbReference>
<dbReference type="RefSeq" id="WP_405149687.1">
    <property type="nucleotide sequence ID" value="NZ_CP109527.1"/>
</dbReference>
<evidence type="ECO:0000256" key="1">
    <source>
        <dbReference type="SAM" id="SignalP"/>
    </source>
</evidence>
<feature type="chain" id="PRO_5046252503" evidence="1">
    <location>
        <begin position="31"/>
        <end position="166"/>
    </location>
</feature>
<dbReference type="Pfam" id="PF18050">
    <property type="entry name" value="Cyclophil_like2"/>
    <property type="match status" value="1"/>
</dbReference>
<feature type="signal peptide" evidence="1">
    <location>
        <begin position="1"/>
        <end position="30"/>
    </location>
</feature>
<dbReference type="PROSITE" id="PS51257">
    <property type="entry name" value="PROKAR_LIPOPROTEIN"/>
    <property type="match status" value="1"/>
</dbReference>
<keyword evidence="1" id="KW-0732">Signal</keyword>
<evidence type="ECO:0000313" key="3">
    <source>
        <dbReference type="EMBL" id="WTY37703.1"/>
    </source>
</evidence>
<accession>A0ABZ1NCN6</accession>